<dbReference type="InterPro" id="IPR011051">
    <property type="entry name" value="RmlC_Cupin_sf"/>
</dbReference>
<keyword evidence="4" id="KW-1185">Reference proteome</keyword>
<accession>A0A1U7HI15</accession>
<dbReference type="AlphaFoldDB" id="A0A1U7HI15"/>
<dbReference type="STRING" id="1921803.NIES593_10145"/>
<dbReference type="Proteomes" id="UP000186868">
    <property type="component" value="Unassembled WGS sequence"/>
</dbReference>
<keyword evidence="1" id="KW-0479">Metal-binding</keyword>
<evidence type="ECO:0000259" key="2">
    <source>
        <dbReference type="Pfam" id="PF07883"/>
    </source>
</evidence>
<dbReference type="InterPro" id="IPR014710">
    <property type="entry name" value="RmlC-like_jellyroll"/>
</dbReference>
<dbReference type="CDD" id="cd02224">
    <property type="entry name" value="cupin_SPO2919-like"/>
    <property type="match status" value="1"/>
</dbReference>
<evidence type="ECO:0000256" key="1">
    <source>
        <dbReference type="ARBA" id="ARBA00022723"/>
    </source>
</evidence>
<dbReference type="RefSeq" id="WP_073599479.1">
    <property type="nucleotide sequence ID" value="NZ_MRCB01000010.1"/>
</dbReference>
<sequence>MIIDPKDVPERRGSNYPEQFKSLVAGRVKKRLGDVAKLKNFGVNLVKLKPGSRSALRHWHTKQDEFIYILEGEATLVTNAGEQILRSGMAAGFPAGEANGHYLLNRSSADVIYLEIGDRTCHDTVNYPDDDLIATDRAGAWIFMHRDGSPYDS</sequence>
<dbReference type="PANTHER" id="PTHR35848:SF9">
    <property type="entry name" value="SLL1358 PROTEIN"/>
    <property type="match status" value="1"/>
</dbReference>
<dbReference type="OrthoDB" id="116921at2"/>
<name>A0A1U7HI15_9CYAN</name>
<comment type="caution">
    <text evidence="3">The sequence shown here is derived from an EMBL/GenBank/DDBJ whole genome shotgun (WGS) entry which is preliminary data.</text>
</comment>
<dbReference type="Pfam" id="PF07883">
    <property type="entry name" value="Cupin_2"/>
    <property type="match status" value="1"/>
</dbReference>
<dbReference type="Gene3D" id="2.60.120.10">
    <property type="entry name" value="Jelly Rolls"/>
    <property type="match status" value="1"/>
</dbReference>
<dbReference type="EMBL" id="MRCB01000010">
    <property type="protein sequence ID" value="OKH23199.1"/>
    <property type="molecule type" value="Genomic_DNA"/>
</dbReference>
<evidence type="ECO:0000313" key="3">
    <source>
        <dbReference type="EMBL" id="OKH23199.1"/>
    </source>
</evidence>
<protein>
    <submittedName>
        <fullName evidence="3">Cupin</fullName>
    </submittedName>
</protein>
<reference evidence="3 4" key="1">
    <citation type="submission" date="2016-11" db="EMBL/GenBank/DDBJ databases">
        <title>Draft Genome Sequences of Nine Cyanobacterial Strains from Diverse Habitats.</title>
        <authorList>
            <person name="Zhu T."/>
            <person name="Hou S."/>
            <person name="Lu X."/>
            <person name="Hess W.R."/>
        </authorList>
    </citation>
    <scope>NUCLEOTIDE SEQUENCE [LARGE SCALE GENOMIC DNA]</scope>
    <source>
        <strain evidence="3 4">NIES-593</strain>
    </source>
</reference>
<organism evidence="3 4">
    <name type="scientific">Hydrococcus rivularis NIES-593</name>
    <dbReference type="NCBI Taxonomy" id="1921803"/>
    <lineage>
        <taxon>Bacteria</taxon>
        <taxon>Bacillati</taxon>
        <taxon>Cyanobacteriota</taxon>
        <taxon>Cyanophyceae</taxon>
        <taxon>Pleurocapsales</taxon>
        <taxon>Hydrococcaceae</taxon>
        <taxon>Hydrococcus</taxon>
    </lineage>
</organism>
<evidence type="ECO:0000313" key="4">
    <source>
        <dbReference type="Proteomes" id="UP000186868"/>
    </source>
</evidence>
<feature type="domain" description="Cupin type-2" evidence="2">
    <location>
        <begin position="45"/>
        <end position="116"/>
    </location>
</feature>
<gene>
    <name evidence="3" type="ORF">NIES593_10145</name>
</gene>
<dbReference type="GO" id="GO:0046872">
    <property type="term" value="F:metal ion binding"/>
    <property type="evidence" value="ECO:0007669"/>
    <property type="project" value="UniProtKB-KW"/>
</dbReference>
<proteinExistence type="predicted"/>
<dbReference type="InterPro" id="IPR051610">
    <property type="entry name" value="GPI/OXD"/>
</dbReference>
<dbReference type="SUPFAM" id="SSF51182">
    <property type="entry name" value="RmlC-like cupins"/>
    <property type="match status" value="1"/>
</dbReference>
<dbReference type="InterPro" id="IPR013096">
    <property type="entry name" value="Cupin_2"/>
</dbReference>
<dbReference type="PANTHER" id="PTHR35848">
    <property type="entry name" value="OXALATE-BINDING PROTEIN"/>
    <property type="match status" value="1"/>
</dbReference>